<proteinExistence type="predicted"/>
<comment type="caution">
    <text evidence="2">The sequence shown here is derived from an EMBL/GenBank/DDBJ whole genome shotgun (WGS) entry which is preliminary data.</text>
</comment>
<dbReference type="GO" id="GO:0003676">
    <property type="term" value="F:nucleic acid binding"/>
    <property type="evidence" value="ECO:0007669"/>
    <property type="project" value="InterPro"/>
</dbReference>
<evidence type="ECO:0000313" key="3">
    <source>
        <dbReference type="Proteomes" id="UP000239576"/>
    </source>
</evidence>
<dbReference type="InterPro" id="IPR038717">
    <property type="entry name" value="Tc1-like_DDE_dom"/>
</dbReference>
<protein>
    <recommendedName>
        <fullName evidence="1">Tc1-like transposase DDE domain-containing protein</fullName>
    </recommendedName>
</protein>
<organism evidence="2 3">
    <name type="scientific">Stenomitos frigidus ULC18</name>
    <dbReference type="NCBI Taxonomy" id="2107698"/>
    <lineage>
        <taxon>Bacteria</taxon>
        <taxon>Bacillati</taxon>
        <taxon>Cyanobacteriota</taxon>
        <taxon>Cyanophyceae</taxon>
        <taxon>Leptolyngbyales</taxon>
        <taxon>Leptolyngbyaceae</taxon>
        <taxon>Stenomitos</taxon>
    </lineage>
</organism>
<evidence type="ECO:0000259" key="1">
    <source>
        <dbReference type="Pfam" id="PF13358"/>
    </source>
</evidence>
<dbReference type="OrthoDB" id="529267at2"/>
<reference evidence="3" key="1">
    <citation type="submission" date="2018-02" db="EMBL/GenBank/DDBJ databases">
        <authorList>
            <person name="Moore K."/>
            <person name="Momper L."/>
        </authorList>
    </citation>
    <scope>NUCLEOTIDE SEQUENCE [LARGE SCALE GENOMIC DNA]</scope>
    <source>
        <strain evidence="3">ULC18</strain>
    </source>
</reference>
<gene>
    <name evidence="2" type="ORF">C7B82_08985</name>
</gene>
<reference evidence="2 3" key="2">
    <citation type="submission" date="2018-03" db="EMBL/GenBank/DDBJ databases">
        <title>The ancient ancestry and fast evolution of plastids.</title>
        <authorList>
            <person name="Moore K.R."/>
            <person name="Magnabosco C."/>
            <person name="Momper L."/>
            <person name="Gold D.A."/>
            <person name="Bosak T."/>
            <person name="Fournier G.P."/>
        </authorList>
    </citation>
    <scope>NUCLEOTIDE SEQUENCE [LARGE SCALE GENOMIC DNA]</scope>
    <source>
        <strain evidence="2 3">ULC18</strain>
    </source>
</reference>
<dbReference type="Pfam" id="PF13358">
    <property type="entry name" value="DDE_3"/>
    <property type="match status" value="1"/>
</dbReference>
<feature type="domain" description="Tc1-like transposase DDE" evidence="1">
    <location>
        <begin position="42"/>
        <end position="211"/>
    </location>
</feature>
<dbReference type="AlphaFoldDB" id="A0A2T1ECI7"/>
<dbReference type="Gene3D" id="3.30.420.10">
    <property type="entry name" value="Ribonuclease H-like superfamily/Ribonuclease H"/>
    <property type="match status" value="1"/>
</dbReference>
<dbReference type="EMBL" id="PVWK01000052">
    <property type="protein sequence ID" value="PSB30424.1"/>
    <property type="molecule type" value="Genomic_DNA"/>
</dbReference>
<sequence length="240" mass="27085">MNSDPEDPVAFRAQVKVICDLYAQAPALLATGIHVISSDAMTGIQALERADPTATVQMGQVERQEYEYIRHGTQSLIANWQVATGTVLTPSMAATRNEADFAAHIAQTIVTDPQAGWLVLLDQLNTHKSATLVRLVDRLCDLKLDLGEKEPSGILQSMPTRAAFLSDPTHRIRFVYVPKHSSWLNQIECWFSILVRRLLKRGNFTSTHDLRQQVLDFIAYFNRTFAKPFNWKFKGFPELD</sequence>
<keyword evidence="3" id="KW-1185">Reference proteome</keyword>
<name>A0A2T1ECI7_9CYAN</name>
<evidence type="ECO:0000313" key="2">
    <source>
        <dbReference type="EMBL" id="PSB30424.1"/>
    </source>
</evidence>
<dbReference type="Proteomes" id="UP000239576">
    <property type="component" value="Unassembled WGS sequence"/>
</dbReference>
<accession>A0A2T1ECI7</accession>
<dbReference type="InterPro" id="IPR036397">
    <property type="entry name" value="RNaseH_sf"/>
</dbReference>